<dbReference type="PROSITE" id="PS50181">
    <property type="entry name" value="FBOX"/>
    <property type="match status" value="1"/>
</dbReference>
<protein>
    <recommendedName>
        <fullName evidence="1">F-box domain-containing protein</fullName>
    </recommendedName>
</protein>
<evidence type="ECO:0000259" key="1">
    <source>
        <dbReference type="PROSITE" id="PS50181"/>
    </source>
</evidence>
<comment type="caution">
    <text evidence="2">The sequence shown here is derived from an EMBL/GenBank/DDBJ whole genome shotgun (WGS) entry which is preliminary data.</text>
</comment>
<dbReference type="EMBL" id="JBBWRZ010000002">
    <property type="protein sequence ID" value="KAK8243967.1"/>
    <property type="molecule type" value="Genomic_DNA"/>
</dbReference>
<dbReference type="Pfam" id="PF00646">
    <property type="entry name" value="F-box"/>
    <property type="match status" value="1"/>
</dbReference>
<accession>A0ABR1YZ50</accession>
<gene>
    <name evidence="2" type="ORF">HDK90DRAFT_462843</name>
</gene>
<dbReference type="SUPFAM" id="SSF81383">
    <property type="entry name" value="F-box domain"/>
    <property type="match status" value="1"/>
</dbReference>
<proteinExistence type="predicted"/>
<feature type="domain" description="F-box" evidence="1">
    <location>
        <begin position="44"/>
        <end position="88"/>
    </location>
</feature>
<sequence length="522" mass="59965">MHHNKPLNLVTFELLHSAETPTLLTMDSDTYDDSATSTKEARSVSGLERMPVEILNHIIEDLSFDDFCKLRIVSRKLDWLTFETFVRHTKIRASQQGGKLRNKGRSLRLVASSRQLKSLHAITRINEISRPITHLHICYSLLHEEALGDYTLPEFPNNLRIGLSPYAETQLELFEQLCYKYAQNPGLLTEMRASDKDILYMKEVLKSMEDPQEIDLEGLELPTCWWRHPFNEVSVSDAITRASTILLSSIFQSRIQIRRLKIARISPSRFINDTAVFLGACRPSAFEIPETLHNNPSIQLEKLASLRVTLWDGATDDGRAFGRFLAACPNLQGLTVSGLAYEGRRVCLGPNLLQQIAASIPQNRLEILGLNSFLVHPKDLWLLLDRQTNTLDSITLRDGYLIDGQWDTIFRRVLSSLASCRVDLDLFFELRVNGYIRWKPNDLWDCFQPELARTPTGRPEGDKFKSGDYSKLVDYTNFDENGNRRFRPSARENLAPDIRHWAEDFFQLDTSLDLSWLFFEEN</sequence>
<dbReference type="Proteomes" id="UP001492380">
    <property type="component" value="Unassembled WGS sequence"/>
</dbReference>
<evidence type="ECO:0000313" key="2">
    <source>
        <dbReference type="EMBL" id="KAK8243967.1"/>
    </source>
</evidence>
<evidence type="ECO:0000313" key="3">
    <source>
        <dbReference type="Proteomes" id="UP001492380"/>
    </source>
</evidence>
<name>A0ABR1YZ50_9PEZI</name>
<reference evidence="2 3" key="1">
    <citation type="submission" date="2024-04" db="EMBL/GenBank/DDBJ databases">
        <title>Phyllosticta paracitricarpa is synonymous to the EU quarantine fungus P. citricarpa based on phylogenomic analyses.</title>
        <authorList>
            <consortium name="Lawrence Berkeley National Laboratory"/>
            <person name="Van Ingen-Buijs V.A."/>
            <person name="Van Westerhoven A.C."/>
            <person name="Haridas S."/>
            <person name="Skiadas P."/>
            <person name="Martin F."/>
            <person name="Groenewald J.Z."/>
            <person name="Crous P.W."/>
            <person name="Seidl M.F."/>
        </authorList>
    </citation>
    <scope>NUCLEOTIDE SEQUENCE [LARGE SCALE GENOMIC DNA]</scope>
    <source>
        <strain evidence="2 3">CBS 123374</strain>
    </source>
</reference>
<organism evidence="2 3">
    <name type="scientific">Phyllosticta capitalensis</name>
    <dbReference type="NCBI Taxonomy" id="121624"/>
    <lineage>
        <taxon>Eukaryota</taxon>
        <taxon>Fungi</taxon>
        <taxon>Dikarya</taxon>
        <taxon>Ascomycota</taxon>
        <taxon>Pezizomycotina</taxon>
        <taxon>Dothideomycetes</taxon>
        <taxon>Dothideomycetes incertae sedis</taxon>
        <taxon>Botryosphaeriales</taxon>
        <taxon>Phyllostictaceae</taxon>
        <taxon>Phyllosticta</taxon>
    </lineage>
</organism>
<keyword evidence="3" id="KW-1185">Reference proteome</keyword>
<dbReference type="InterPro" id="IPR001810">
    <property type="entry name" value="F-box_dom"/>
</dbReference>
<dbReference type="InterPro" id="IPR036047">
    <property type="entry name" value="F-box-like_dom_sf"/>
</dbReference>